<dbReference type="AlphaFoldDB" id="A0A8R1I8M7"/>
<evidence type="ECO:0000313" key="2">
    <source>
        <dbReference type="Proteomes" id="UP000005237"/>
    </source>
</evidence>
<keyword evidence="2" id="KW-1185">Reference proteome</keyword>
<protein>
    <submittedName>
        <fullName evidence="1">Uncharacterized protein</fullName>
    </submittedName>
</protein>
<reference evidence="2" key="1">
    <citation type="submission" date="2010-08" db="EMBL/GenBank/DDBJ databases">
        <authorList>
            <consortium name="Caenorhabditis japonica Sequencing Consortium"/>
            <person name="Wilson R.K."/>
        </authorList>
    </citation>
    <scope>NUCLEOTIDE SEQUENCE [LARGE SCALE GENOMIC DNA]</scope>
    <source>
        <strain evidence="2">DF5081</strain>
    </source>
</reference>
<reference evidence="1" key="2">
    <citation type="submission" date="2022-06" db="UniProtKB">
        <authorList>
            <consortium name="EnsemblMetazoa"/>
        </authorList>
    </citation>
    <scope>IDENTIFICATION</scope>
    <source>
        <strain evidence="1">DF5081</strain>
    </source>
</reference>
<organism evidence="1 2">
    <name type="scientific">Caenorhabditis japonica</name>
    <dbReference type="NCBI Taxonomy" id="281687"/>
    <lineage>
        <taxon>Eukaryota</taxon>
        <taxon>Metazoa</taxon>
        <taxon>Ecdysozoa</taxon>
        <taxon>Nematoda</taxon>
        <taxon>Chromadorea</taxon>
        <taxon>Rhabditida</taxon>
        <taxon>Rhabditina</taxon>
        <taxon>Rhabditomorpha</taxon>
        <taxon>Rhabditoidea</taxon>
        <taxon>Rhabditidae</taxon>
        <taxon>Peloderinae</taxon>
        <taxon>Caenorhabditis</taxon>
    </lineage>
</organism>
<proteinExistence type="predicted"/>
<accession>A0A8R1I8M7</accession>
<dbReference type="EnsemblMetazoa" id="CJA18060a.1">
    <property type="protein sequence ID" value="CJA18060a.1"/>
    <property type="gene ID" value="WBGene00137262"/>
</dbReference>
<name>A0A8R1I8M7_CAEJA</name>
<evidence type="ECO:0000313" key="1">
    <source>
        <dbReference type="EnsemblMetazoa" id="CJA18060a.1"/>
    </source>
</evidence>
<sequence>MFGLEIQDVQKNVFEGKITSSPMSCPLLREKLLKEKDDEFVKVHFLCGFDGIKLKNTRRKVWPLTIVPLDLEDSSRASIRTVMICAIFISEVEPNWKVHDRLIKWTKTSLLNRISWRGSMYSGLIVAGVHDDSVGSTSVSILDTANQAAPSYTIPSDSGPCSSCLEYANSSAAVPEVAPEGLIVDEDFDRIRDVVDPSFRRTTAWSC</sequence>
<dbReference type="Proteomes" id="UP000005237">
    <property type="component" value="Unassembled WGS sequence"/>
</dbReference>